<comment type="caution">
    <text evidence="3">The sequence shown here is derived from an EMBL/GenBank/DDBJ whole genome shotgun (WGS) entry which is preliminary data.</text>
</comment>
<dbReference type="EMBL" id="LJZO01000023">
    <property type="protein sequence ID" value="ROV95549.1"/>
    <property type="molecule type" value="Genomic_DNA"/>
</dbReference>
<dbReference type="AlphaFoldDB" id="A0A423VWY4"/>
<sequence>MSLYQDVIGQLPILKTFNHGLLIFAVSDEAERDGITEALEAAETRLLESFPWLGGAVVNEGSGPGNSGIYKLVPWPTTASSPNHVVRCKDLSDTVVVTIEEIFKANAPSSLLDGKVLCPYPGFPEKYEDTPENPEPIIAIQANFIKGGLLLNFSAQHNAIDASGMMQVMHLFAKALRKEDYTPSELEQGNRDRTRVIPLIAPGEPIKDHSHLRLPADFRRPPPPAPEMMPTWAYFRLHKASVPIIKALASERDNGWDPAVAFISTNDALSAMYWKCLASVRVANGCSPMARSKYGRALDTRRAMGLDMEYMGHMVYHANSFMTLAELAAVPLPEIACRLRADLNAVNNAFSVRSYATYIAGEADKAKVMYGGMYNPDTDVGSSAVPNAGFFHAFGPLGRPSYARRPGNLAPIPGCVYWMPDEGDFVPVLVCLKPDDLEGMKLHPVWSQYTEYLG</sequence>
<dbReference type="PANTHER" id="PTHR31642:SF270">
    <property type="entry name" value="O-ACYLTRANSFERASE AUSQ"/>
    <property type="match status" value="1"/>
</dbReference>
<feature type="domain" description="Trichothecene 3-O-acetyltransferase-like N-terminal" evidence="2">
    <location>
        <begin position="22"/>
        <end position="175"/>
    </location>
</feature>
<keyword evidence="1" id="KW-0808">Transferase</keyword>
<gene>
    <name evidence="3" type="ORF">VSDG_05264</name>
</gene>
<dbReference type="STRING" id="252740.A0A423VWY4"/>
<dbReference type="InterPro" id="IPR023213">
    <property type="entry name" value="CAT-like_dom_sf"/>
</dbReference>
<evidence type="ECO:0000259" key="2">
    <source>
        <dbReference type="Pfam" id="PF22664"/>
    </source>
</evidence>
<dbReference type="Proteomes" id="UP000284375">
    <property type="component" value="Unassembled WGS sequence"/>
</dbReference>
<proteinExistence type="predicted"/>
<evidence type="ECO:0000313" key="3">
    <source>
        <dbReference type="EMBL" id="ROV95549.1"/>
    </source>
</evidence>
<dbReference type="InterPro" id="IPR054710">
    <property type="entry name" value="Tri101-like_N"/>
</dbReference>
<dbReference type="PANTHER" id="PTHR31642">
    <property type="entry name" value="TRICHOTHECENE 3-O-ACETYLTRANSFERASE"/>
    <property type="match status" value="1"/>
</dbReference>
<evidence type="ECO:0000313" key="4">
    <source>
        <dbReference type="Proteomes" id="UP000284375"/>
    </source>
</evidence>
<organism evidence="3 4">
    <name type="scientific">Cytospora chrysosperma</name>
    <name type="common">Cytospora canker fungus</name>
    <name type="synonym">Sphaeria chrysosperma</name>
    <dbReference type="NCBI Taxonomy" id="252740"/>
    <lineage>
        <taxon>Eukaryota</taxon>
        <taxon>Fungi</taxon>
        <taxon>Dikarya</taxon>
        <taxon>Ascomycota</taxon>
        <taxon>Pezizomycotina</taxon>
        <taxon>Sordariomycetes</taxon>
        <taxon>Sordariomycetidae</taxon>
        <taxon>Diaporthales</taxon>
        <taxon>Cytosporaceae</taxon>
        <taxon>Cytospora</taxon>
    </lineage>
</organism>
<dbReference type="Gene3D" id="3.30.559.10">
    <property type="entry name" value="Chloramphenicol acetyltransferase-like domain"/>
    <property type="match status" value="2"/>
</dbReference>
<dbReference type="OrthoDB" id="1862401at2759"/>
<evidence type="ECO:0000256" key="1">
    <source>
        <dbReference type="ARBA" id="ARBA00022679"/>
    </source>
</evidence>
<dbReference type="InterPro" id="IPR050317">
    <property type="entry name" value="Plant_Fungal_Acyltransferase"/>
</dbReference>
<accession>A0A423VWY4</accession>
<protein>
    <recommendedName>
        <fullName evidence="2">Trichothecene 3-O-acetyltransferase-like N-terminal domain-containing protein</fullName>
    </recommendedName>
</protein>
<reference evidence="3 4" key="1">
    <citation type="submission" date="2015-09" db="EMBL/GenBank/DDBJ databases">
        <title>Host preference determinants of Valsa canker pathogens revealed by comparative genomics.</title>
        <authorList>
            <person name="Yin Z."/>
            <person name="Huang L."/>
        </authorList>
    </citation>
    <scope>NUCLEOTIDE SEQUENCE [LARGE SCALE GENOMIC DNA]</scope>
    <source>
        <strain evidence="3 4">YSFL</strain>
    </source>
</reference>
<name>A0A423VWY4_CYTCH</name>
<dbReference type="Pfam" id="PF22664">
    <property type="entry name" value="TRI-like_N"/>
    <property type="match status" value="1"/>
</dbReference>
<dbReference type="GO" id="GO:0016747">
    <property type="term" value="F:acyltransferase activity, transferring groups other than amino-acyl groups"/>
    <property type="evidence" value="ECO:0007669"/>
    <property type="project" value="TreeGrafter"/>
</dbReference>
<keyword evidence="4" id="KW-1185">Reference proteome</keyword>